<feature type="domain" description="Zn(2)-C6 fungal-type" evidence="6">
    <location>
        <begin position="14"/>
        <end position="44"/>
    </location>
</feature>
<evidence type="ECO:0000313" key="8">
    <source>
        <dbReference type="Proteomes" id="UP001489902"/>
    </source>
</evidence>
<gene>
    <name evidence="7" type="ORF">QYS62_009943</name>
</gene>
<accession>A0ABZ2X7E9</accession>
<organism evidence="7 8">
    <name type="scientific">Fusarium acuminatum</name>
    <dbReference type="NCBI Taxonomy" id="5515"/>
    <lineage>
        <taxon>Eukaryota</taxon>
        <taxon>Fungi</taxon>
        <taxon>Dikarya</taxon>
        <taxon>Ascomycota</taxon>
        <taxon>Pezizomycotina</taxon>
        <taxon>Sordariomycetes</taxon>
        <taxon>Hypocreomycetidae</taxon>
        <taxon>Hypocreales</taxon>
        <taxon>Nectriaceae</taxon>
        <taxon>Fusarium</taxon>
        <taxon>Fusarium tricinctum species complex</taxon>
    </lineage>
</organism>
<dbReference type="SMART" id="SM00066">
    <property type="entry name" value="GAL4"/>
    <property type="match status" value="1"/>
</dbReference>
<dbReference type="InterPro" id="IPR007219">
    <property type="entry name" value="XnlR_reg_dom"/>
</dbReference>
<reference evidence="7 8" key="1">
    <citation type="submission" date="2024-04" db="EMBL/GenBank/DDBJ databases">
        <title>Complete genome sequence of Fusarium acuminatum.</title>
        <authorList>
            <person name="Lan B."/>
        </authorList>
    </citation>
    <scope>NUCLEOTIDE SEQUENCE [LARGE SCALE GENOMIC DNA]</scope>
    <source>
        <strain evidence="7">1A</strain>
    </source>
</reference>
<dbReference type="InterPro" id="IPR036864">
    <property type="entry name" value="Zn2-C6_fun-type_DNA-bd_sf"/>
</dbReference>
<evidence type="ECO:0000256" key="4">
    <source>
        <dbReference type="ARBA" id="ARBA00023242"/>
    </source>
</evidence>
<proteinExistence type="predicted"/>
<feature type="region of interest" description="Disordered" evidence="5">
    <location>
        <begin position="93"/>
        <end position="114"/>
    </location>
</feature>
<evidence type="ECO:0000256" key="1">
    <source>
        <dbReference type="ARBA" id="ARBA00022723"/>
    </source>
</evidence>
<evidence type="ECO:0000256" key="5">
    <source>
        <dbReference type="SAM" id="MobiDB-lite"/>
    </source>
</evidence>
<keyword evidence="8" id="KW-1185">Reference proteome</keyword>
<evidence type="ECO:0000256" key="3">
    <source>
        <dbReference type="ARBA" id="ARBA00023163"/>
    </source>
</evidence>
<feature type="compositionally biased region" description="Basic and acidic residues" evidence="5">
    <location>
        <begin position="99"/>
        <end position="111"/>
    </location>
</feature>
<dbReference type="SUPFAM" id="SSF57701">
    <property type="entry name" value="Zn2/Cys6 DNA-binding domain"/>
    <property type="match status" value="1"/>
</dbReference>
<name>A0ABZ2X7E9_9HYPO</name>
<dbReference type="SMART" id="SM00906">
    <property type="entry name" value="Fungal_trans"/>
    <property type="match status" value="1"/>
</dbReference>
<dbReference type="CDD" id="cd00067">
    <property type="entry name" value="GAL4"/>
    <property type="match status" value="1"/>
</dbReference>
<evidence type="ECO:0000256" key="2">
    <source>
        <dbReference type="ARBA" id="ARBA00023015"/>
    </source>
</evidence>
<dbReference type="InterPro" id="IPR001138">
    <property type="entry name" value="Zn2Cys6_DnaBD"/>
</dbReference>
<keyword evidence="3" id="KW-0804">Transcription</keyword>
<dbReference type="PROSITE" id="PS00463">
    <property type="entry name" value="ZN2_CY6_FUNGAL_1"/>
    <property type="match status" value="1"/>
</dbReference>
<dbReference type="EMBL" id="CP151265">
    <property type="protein sequence ID" value="WZH48761.1"/>
    <property type="molecule type" value="Genomic_DNA"/>
</dbReference>
<dbReference type="CDD" id="cd12148">
    <property type="entry name" value="fungal_TF_MHR"/>
    <property type="match status" value="1"/>
</dbReference>
<keyword evidence="2" id="KW-0805">Transcription regulation</keyword>
<dbReference type="PANTHER" id="PTHR47840">
    <property type="entry name" value="ZN(II)2CYS6 TRANSCRIPTION FACTOR (EUROFUNG)-RELATED"/>
    <property type="match status" value="1"/>
</dbReference>
<keyword evidence="4" id="KW-0539">Nucleus</keyword>
<evidence type="ECO:0000259" key="6">
    <source>
        <dbReference type="PROSITE" id="PS00463"/>
    </source>
</evidence>
<dbReference type="Proteomes" id="UP001489902">
    <property type="component" value="Chromosome 6"/>
</dbReference>
<dbReference type="Gene3D" id="4.10.240.10">
    <property type="entry name" value="Zn(2)-C6 fungal-type DNA-binding domain"/>
    <property type="match status" value="1"/>
</dbReference>
<protein>
    <recommendedName>
        <fullName evidence="6">Zn(2)-C6 fungal-type domain-containing protein</fullName>
    </recommendedName>
</protein>
<sequence>MEPQNKRMRLGTRSCTECRRRKIGCIFDERHNECRQCIAHSLVCQSQNASSPPLEDKDLIIQELTQFVGQVESRMINMQAAIDTLGHKLDSQARQNTGVKDDEPPQRETDTQLKTPPILEYYRCRGKNPKTQNRPESSDLELSSAVDDILPNRPTLVKILGYTAEFWPTWPLIAKKPSHAIRPRGISPYVSTDDGVRFPESIESALSFIDLSLRSVDFGVISRCMVWLCLCYHQLPKNFSDAQTNLPFCSEEQIKTYLRQVETFYQERAVPVCNLSFVEALALRSELFLAMGRPSKAWQSTRAAIDSAIMLGIHLHRRSDHEQEVWETLWIQDRRISLFLGLPYSVPEHLTHDFAIGRPATREGYALRKLATISGHISDRDMLAGLAHYSATEHLIEEMKELNVMIPSEWGTKSDFEWASSFANAFLHSTIKLSYFFTKQRVHLPFAQLPDSDERKKDNKIAGFAAAEGAIATYQNMRSLQTTPSKNEFLDFQGLSAALILCSDLLSETSSSRSAKEHQERWKAVKDLTKMMRRMSETLGCTVAKQATDVLEKLEAACNGSTTDSEPYAVTIPYFGKMKIFQLAPKALHDVPQSQGSENDKLYVELVTNVFTYPCSKQCLTEAEMLKDWSAGFPHDFKHDFSWYWTGLYEI</sequence>
<keyword evidence="1" id="KW-0479">Metal-binding</keyword>
<evidence type="ECO:0000313" key="7">
    <source>
        <dbReference type="EMBL" id="WZH48761.1"/>
    </source>
</evidence>
<dbReference type="PANTHER" id="PTHR47840:SF1">
    <property type="entry name" value="ZN(II)2CYS6 TRANSCRIPTION FACTOR (EUROFUNG)"/>
    <property type="match status" value="1"/>
</dbReference>